<keyword evidence="14" id="KW-1185">Reference proteome</keyword>
<evidence type="ECO:0000256" key="10">
    <source>
        <dbReference type="ARBA" id="ARBA00023014"/>
    </source>
</evidence>
<dbReference type="GO" id="GO:0004844">
    <property type="term" value="F:uracil DNA N-glycosylase activity"/>
    <property type="evidence" value="ECO:0007669"/>
    <property type="project" value="UniProtKB-EC"/>
</dbReference>
<evidence type="ECO:0000256" key="9">
    <source>
        <dbReference type="ARBA" id="ARBA00023004"/>
    </source>
</evidence>
<dbReference type="InterPro" id="IPR051536">
    <property type="entry name" value="UDG_Type-4/5"/>
</dbReference>
<dbReference type="InterPro" id="IPR005273">
    <property type="entry name" value="Ura-DNA_glyco_family4"/>
</dbReference>
<dbReference type="PANTHER" id="PTHR33693:SF1">
    <property type="entry name" value="TYPE-4 URACIL-DNA GLYCOSYLASE"/>
    <property type="match status" value="1"/>
</dbReference>
<evidence type="ECO:0000256" key="11">
    <source>
        <dbReference type="ARBA" id="ARBA00023204"/>
    </source>
</evidence>
<keyword evidence="5" id="KW-0004">4Fe-4S</keyword>
<dbReference type="SMART" id="SM00986">
    <property type="entry name" value="UDG"/>
    <property type="match status" value="1"/>
</dbReference>
<dbReference type="AlphaFoldDB" id="A0A4Q8D0Z0"/>
<dbReference type="InterPro" id="IPR005122">
    <property type="entry name" value="Uracil-DNA_glycosylase-like"/>
</dbReference>
<keyword evidence="7" id="KW-0227">DNA damage</keyword>
<evidence type="ECO:0000256" key="5">
    <source>
        <dbReference type="ARBA" id="ARBA00022485"/>
    </source>
</evidence>
<organism evidence="13 14">
    <name type="scientific">Spiribacter vilamensis</name>
    <dbReference type="NCBI Taxonomy" id="531306"/>
    <lineage>
        <taxon>Bacteria</taxon>
        <taxon>Pseudomonadati</taxon>
        <taxon>Pseudomonadota</taxon>
        <taxon>Gammaproteobacteria</taxon>
        <taxon>Chromatiales</taxon>
        <taxon>Ectothiorhodospiraceae</taxon>
        <taxon>Spiribacter</taxon>
    </lineage>
</organism>
<keyword evidence="6" id="KW-0479">Metal-binding</keyword>
<name>A0A4Q8D0Z0_9GAMM</name>
<protein>
    <recommendedName>
        <fullName evidence="4">Type-4 uracil-DNA glycosylase</fullName>
        <ecNumber evidence="3">3.2.2.27</ecNumber>
    </recommendedName>
</protein>
<dbReference type="SUPFAM" id="SSF52141">
    <property type="entry name" value="Uracil-DNA glycosylase-like"/>
    <property type="match status" value="1"/>
</dbReference>
<dbReference type="InterPro" id="IPR036895">
    <property type="entry name" value="Uracil-DNA_glycosylase-like_sf"/>
</dbReference>
<evidence type="ECO:0000259" key="12">
    <source>
        <dbReference type="SMART" id="SM00986"/>
    </source>
</evidence>
<dbReference type="PANTHER" id="PTHR33693">
    <property type="entry name" value="TYPE-5 URACIL-DNA GLYCOSYLASE"/>
    <property type="match status" value="1"/>
</dbReference>
<keyword evidence="9" id="KW-0408">Iron</keyword>
<evidence type="ECO:0000256" key="6">
    <source>
        <dbReference type="ARBA" id="ARBA00022723"/>
    </source>
</evidence>
<dbReference type="RefSeq" id="WP_130503247.1">
    <property type="nucleotide sequence ID" value="NZ_SHLI01000001.1"/>
</dbReference>
<comment type="similarity">
    <text evidence="2">Belongs to the uracil-DNA glycosylase (UDG) superfamily. Type 4 (UDGa) family.</text>
</comment>
<dbReference type="Gene3D" id="3.40.470.10">
    <property type="entry name" value="Uracil-DNA glycosylase-like domain"/>
    <property type="match status" value="1"/>
</dbReference>
<evidence type="ECO:0000256" key="8">
    <source>
        <dbReference type="ARBA" id="ARBA00022801"/>
    </source>
</evidence>
<dbReference type="EMBL" id="SHLI01000001">
    <property type="protein sequence ID" value="RZU98978.1"/>
    <property type="molecule type" value="Genomic_DNA"/>
</dbReference>
<keyword evidence="10" id="KW-0411">Iron-sulfur</keyword>
<evidence type="ECO:0000256" key="1">
    <source>
        <dbReference type="ARBA" id="ARBA00001400"/>
    </source>
</evidence>
<dbReference type="Pfam" id="PF03167">
    <property type="entry name" value="UDG"/>
    <property type="match status" value="1"/>
</dbReference>
<evidence type="ECO:0000256" key="2">
    <source>
        <dbReference type="ARBA" id="ARBA00006521"/>
    </source>
</evidence>
<keyword evidence="8" id="KW-0378">Hydrolase</keyword>
<dbReference type="SMART" id="SM00987">
    <property type="entry name" value="UreE_C"/>
    <property type="match status" value="1"/>
</dbReference>
<reference evidence="13 14" key="1">
    <citation type="submission" date="2019-02" db="EMBL/GenBank/DDBJ databases">
        <title>Genomic Encyclopedia of Type Strains, Phase IV (KMG-IV): sequencing the most valuable type-strain genomes for metagenomic binning, comparative biology and taxonomic classification.</title>
        <authorList>
            <person name="Goeker M."/>
        </authorList>
    </citation>
    <scope>NUCLEOTIDE SEQUENCE [LARGE SCALE GENOMIC DNA]</scope>
    <source>
        <strain evidence="13 14">DSM 21056</strain>
    </source>
</reference>
<gene>
    <name evidence="13" type="ORF">EV698_1254</name>
</gene>
<proteinExistence type="inferred from homology"/>
<dbReference type="GO" id="GO:0051539">
    <property type="term" value="F:4 iron, 4 sulfur cluster binding"/>
    <property type="evidence" value="ECO:0007669"/>
    <property type="project" value="UniProtKB-KW"/>
</dbReference>
<dbReference type="EC" id="3.2.2.27" evidence="3"/>
<accession>A0A4Q8D0Z0</accession>
<dbReference type="Proteomes" id="UP000292298">
    <property type="component" value="Unassembled WGS sequence"/>
</dbReference>
<dbReference type="CDD" id="cd10030">
    <property type="entry name" value="UDG-F4_TTUDGA_SPO1dp_like"/>
    <property type="match status" value="1"/>
</dbReference>
<dbReference type="GO" id="GO:0006281">
    <property type="term" value="P:DNA repair"/>
    <property type="evidence" value="ECO:0007669"/>
    <property type="project" value="UniProtKB-KW"/>
</dbReference>
<comment type="catalytic activity">
    <reaction evidence="1">
        <text>Hydrolyzes single-stranded DNA or mismatched double-stranded DNA and polynucleotides, releasing free uracil.</text>
        <dbReference type="EC" id="3.2.2.27"/>
    </reaction>
</comment>
<dbReference type="GO" id="GO:0046872">
    <property type="term" value="F:metal ion binding"/>
    <property type="evidence" value="ECO:0007669"/>
    <property type="project" value="UniProtKB-KW"/>
</dbReference>
<evidence type="ECO:0000313" key="14">
    <source>
        <dbReference type="Proteomes" id="UP000292298"/>
    </source>
</evidence>
<comment type="caution">
    <text evidence="13">The sequence shown here is derived from an EMBL/GenBank/DDBJ whole genome shotgun (WGS) entry which is preliminary data.</text>
</comment>
<keyword evidence="11" id="KW-0234">DNA repair</keyword>
<dbReference type="NCBIfam" id="TIGR00758">
    <property type="entry name" value="UDG_fam4"/>
    <property type="match status" value="1"/>
</dbReference>
<evidence type="ECO:0000313" key="13">
    <source>
        <dbReference type="EMBL" id="RZU98978.1"/>
    </source>
</evidence>
<evidence type="ECO:0000256" key="7">
    <source>
        <dbReference type="ARBA" id="ARBA00022763"/>
    </source>
</evidence>
<evidence type="ECO:0000256" key="3">
    <source>
        <dbReference type="ARBA" id="ARBA00012030"/>
    </source>
</evidence>
<evidence type="ECO:0000256" key="4">
    <source>
        <dbReference type="ARBA" id="ARBA00019403"/>
    </source>
</evidence>
<dbReference type="OrthoDB" id="5290748at2"/>
<sequence>MIDQRRRRMLDEMGLTVWRRRAVTAGDADEPAAAEAGPDWSALIAGIEGCQRCPLHATRNRAVPGVGDRAARLMIIGEAPGAEEDRRGEPFVGRAGQLLDAMLAAIGLDRHQGVFITNVIKSRPPENRDPKTAEIDACRPWLDAQIEFIRPAAILAVGRVSAQSLTGSSRTIGKLRNQWHAIGEAGIPLRATYHPAYLLRRPPAKAQAWDDLVMLKRYLREVAT</sequence>
<feature type="domain" description="Uracil-DNA glycosylase-like" evidence="12">
    <location>
        <begin position="64"/>
        <end position="213"/>
    </location>
</feature>